<sequence>MKSFQNLARFRECVGEEIGVSPWETITQGHINDFADATGDHQWIHIDRKKAAAQSPYKTTIAHGWLTLALAPKLMADLYRVSSVKVAINYGADKVRFMAPVPSGSRVRMRMVLQEMTEQAPDGFRVVTKCTFELEGQEKPVCVAELITLLFE</sequence>
<keyword evidence="3" id="KW-1185">Reference proteome</keyword>
<dbReference type="CDD" id="cd03450">
    <property type="entry name" value="NodN"/>
    <property type="match status" value="1"/>
</dbReference>
<proteinExistence type="predicted"/>
<evidence type="ECO:0000313" key="3">
    <source>
        <dbReference type="Proteomes" id="UP000598271"/>
    </source>
</evidence>
<dbReference type="InterPro" id="IPR002539">
    <property type="entry name" value="MaoC-like_dom"/>
</dbReference>
<dbReference type="Pfam" id="PF01575">
    <property type="entry name" value="MaoC_dehydratas"/>
    <property type="match status" value="1"/>
</dbReference>
<reference evidence="2 3" key="1">
    <citation type="journal article" date="2014" name="Int. J. Syst. Evol. Microbiol.">
        <title>Complete genome sequence of Corynebacterium casei LMG S-19264T (=DSM 44701T), isolated from a smear-ripened cheese.</title>
        <authorList>
            <consortium name="US DOE Joint Genome Institute (JGI-PGF)"/>
            <person name="Walter F."/>
            <person name="Albersmeier A."/>
            <person name="Kalinowski J."/>
            <person name="Ruckert C."/>
        </authorList>
    </citation>
    <scope>NUCLEOTIDE SEQUENCE [LARGE SCALE GENOMIC DNA]</scope>
    <source>
        <strain evidence="2 3">KCTC 12866</strain>
    </source>
</reference>
<dbReference type="SUPFAM" id="SSF54637">
    <property type="entry name" value="Thioesterase/thiol ester dehydrase-isomerase"/>
    <property type="match status" value="1"/>
</dbReference>
<dbReference type="PANTHER" id="PTHR42993:SF1">
    <property type="entry name" value="MAOC-LIKE DEHYDRATASE DOMAIN-CONTAINING PROTEIN"/>
    <property type="match status" value="1"/>
</dbReference>
<name>A0A8J3D3Q8_9BACT</name>
<evidence type="ECO:0000259" key="1">
    <source>
        <dbReference type="Pfam" id="PF01575"/>
    </source>
</evidence>
<dbReference type="RefSeq" id="WP_189564462.1">
    <property type="nucleotide sequence ID" value="NZ_BMXF01000002.1"/>
</dbReference>
<accession>A0A8J3D3Q8</accession>
<dbReference type="PANTHER" id="PTHR42993">
    <property type="entry name" value="MAOC-LIKE DEHYDRATASE DOMAIN-CONTAINING PROTEIN"/>
    <property type="match status" value="1"/>
</dbReference>
<protein>
    <submittedName>
        <fullName evidence="2">MaoC family dehydratase</fullName>
    </submittedName>
</protein>
<dbReference type="AlphaFoldDB" id="A0A8J3D3Q8"/>
<gene>
    <name evidence="2" type="primary">nodN</name>
    <name evidence="2" type="ORF">GCM10007390_21650</name>
</gene>
<organism evidence="2 3">
    <name type="scientific">Persicitalea jodogahamensis</name>
    <dbReference type="NCBI Taxonomy" id="402147"/>
    <lineage>
        <taxon>Bacteria</taxon>
        <taxon>Pseudomonadati</taxon>
        <taxon>Bacteroidota</taxon>
        <taxon>Cytophagia</taxon>
        <taxon>Cytophagales</taxon>
        <taxon>Spirosomataceae</taxon>
        <taxon>Persicitalea</taxon>
    </lineage>
</organism>
<dbReference type="Proteomes" id="UP000598271">
    <property type="component" value="Unassembled WGS sequence"/>
</dbReference>
<feature type="domain" description="MaoC-like" evidence="1">
    <location>
        <begin position="13"/>
        <end position="119"/>
    </location>
</feature>
<dbReference type="EMBL" id="BMXF01000002">
    <property type="protein sequence ID" value="GHB68005.1"/>
    <property type="molecule type" value="Genomic_DNA"/>
</dbReference>
<comment type="caution">
    <text evidence="2">The sequence shown here is derived from an EMBL/GenBank/DDBJ whole genome shotgun (WGS) entry which is preliminary data.</text>
</comment>
<dbReference type="Gene3D" id="3.10.129.10">
    <property type="entry name" value="Hotdog Thioesterase"/>
    <property type="match status" value="1"/>
</dbReference>
<dbReference type="InterPro" id="IPR039375">
    <property type="entry name" value="NodN-like"/>
</dbReference>
<dbReference type="InterPro" id="IPR029069">
    <property type="entry name" value="HotDog_dom_sf"/>
</dbReference>
<evidence type="ECO:0000313" key="2">
    <source>
        <dbReference type="EMBL" id="GHB68005.1"/>
    </source>
</evidence>